<evidence type="ECO:0000256" key="1">
    <source>
        <dbReference type="SAM" id="MobiDB-lite"/>
    </source>
</evidence>
<keyword evidence="2" id="KW-1133">Transmembrane helix</keyword>
<dbReference type="SUPFAM" id="SSF88713">
    <property type="entry name" value="Glycoside hydrolase/deacetylase"/>
    <property type="match status" value="1"/>
</dbReference>
<organism evidence="3 4">
    <name type="scientific">Treponema phagedenis</name>
    <dbReference type="NCBI Taxonomy" id="162"/>
    <lineage>
        <taxon>Bacteria</taxon>
        <taxon>Pseudomonadati</taxon>
        <taxon>Spirochaetota</taxon>
        <taxon>Spirochaetia</taxon>
        <taxon>Spirochaetales</taxon>
        <taxon>Treponemataceae</taxon>
        <taxon>Treponema</taxon>
    </lineage>
</organism>
<feature type="transmembrane region" description="Helical" evidence="2">
    <location>
        <begin position="45"/>
        <end position="67"/>
    </location>
</feature>
<reference evidence="4" key="1">
    <citation type="submission" date="2015-01" db="EMBL/GenBank/DDBJ databases">
        <authorList>
            <person name="Manzoor Shahid"/>
            <person name="Zubair Saima"/>
        </authorList>
    </citation>
    <scope>NUCLEOTIDE SEQUENCE [LARGE SCALE GENOMIC DNA]</scope>
    <source>
        <strain evidence="4">V1</strain>
    </source>
</reference>
<feature type="compositionally biased region" description="Polar residues" evidence="1">
    <location>
        <begin position="84"/>
        <end position="100"/>
    </location>
</feature>
<dbReference type="PANTHER" id="PTHR30105:SF2">
    <property type="entry name" value="DIVERGENT POLYSACCHARIDE DEACETYLASE SUPERFAMILY"/>
    <property type="match status" value="1"/>
</dbReference>
<dbReference type="EMBL" id="CDNC01000003">
    <property type="protein sequence ID" value="CEM60867.1"/>
    <property type="molecule type" value="Genomic_DNA"/>
</dbReference>
<name>A0A0B7GTL0_TREPH</name>
<dbReference type="PANTHER" id="PTHR30105">
    <property type="entry name" value="UNCHARACTERIZED YIBQ-RELATED"/>
    <property type="match status" value="1"/>
</dbReference>
<dbReference type="RefSeq" id="WP_052812454.1">
    <property type="nucleotide sequence ID" value="NZ_CDNC01000003.1"/>
</dbReference>
<dbReference type="GO" id="GO:0005975">
    <property type="term" value="P:carbohydrate metabolic process"/>
    <property type="evidence" value="ECO:0007669"/>
    <property type="project" value="InterPro"/>
</dbReference>
<feature type="region of interest" description="Disordered" evidence="1">
    <location>
        <begin position="74"/>
        <end position="227"/>
    </location>
</feature>
<proteinExistence type="predicted"/>
<dbReference type="Gene3D" id="3.20.20.370">
    <property type="entry name" value="Glycoside hydrolase/deacetylase"/>
    <property type="match status" value="1"/>
</dbReference>
<feature type="compositionally biased region" description="Basic and acidic residues" evidence="1">
    <location>
        <begin position="168"/>
        <end position="181"/>
    </location>
</feature>
<evidence type="ECO:0000256" key="2">
    <source>
        <dbReference type="SAM" id="Phobius"/>
    </source>
</evidence>
<gene>
    <name evidence="3" type="ORF">TPHV1_110093</name>
</gene>
<dbReference type="InterPro" id="IPR006837">
    <property type="entry name" value="Divergent_DAC"/>
</dbReference>
<dbReference type="Pfam" id="PF04748">
    <property type="entry name" value="Polysacc_deac_2"/>
    <property type="match status" value="1"/>
</dbReference>
<dbReference type="AlphaFoldDB" id="A0A0B7GTL0"/>
<dbReference type="Proteomes" id="UP000042527">
    <property type="component" value="Unassembled WGS sequence"/>
</dbReference>
<evidence type="ECO:0000313" key="4">
    <source>
        <dbReference type="Proteomes" id="UP000042527"/>
    </source>
</evidence>
<keyword evidence="2" id="KW-0812">Transmembrane</keyword>
<protein>
    <submittedName>
        <fullName evidence="3">Divergent polysaccharide deacetylase</fullName>
    </submittedName>
</protein>
<keyword evidence="4" id="KW-1185">Reference proteome</keyword>
<dbReference type="InterPro" id="IPR011330">
    <property type="entry name" value="Glyco_hydro/deAcase_b/a-brl"/>
</dbReference>
<sequence length="455" mass="50404">MLDLRAVSVYSEAVLLKKPKKKSTKAKKKPAKKTKPLTPAEKRTYGIIAAVIGAVCILLLTVNFFLLPRGQKKNASAPQRAEPTAQNTNQSAETKTSQKIAAQEEAESSFAPKVKPEKTPCLEKNKPPAQKTETIAHAQKQKTAQSEVKPAPHAKEKKIKNSEPAVKVIKERTAAQNEKKPVQPAQVKKQEQQKPVQEKKLEKPKPVQPAKKEPVAVAARPEKPPVPKPHKGTLIFVFDDAGHNLAQLQYFLRLPFPCTIAVLPRLAHSAEAARRIRAAGKECILHQPMQAINPNVNPGQGAIKPGMTAAQIRETLNKNIEELWPIAGMNNHEGSLITADENAMQAVLDTVAEKHIYFLDSRTNVHTVVPRIAKERNMVIWERSVFIDNDKNRKAMENEIKKGLKIAEQRGCSIMIGHVFTVELAELLTEMYPTLVEEGYSLSTIAQFAANKIDE</sequence>
<feature type="compositionally biased region" description="Basic and acidic residues" evidence="1">
    <location>
        <begin position="114"/>
        <end position="126"/>
    </location>
</feature>
<feature type="compositionally biased region" description="Basic and acidic residues" evidence="1">
    <location>
        <begin position="188"/>
        <end position="225"/>
    </location>
</feature>
<accession>A0A0B7GTL0</accession>
<evidence type="ECO:0000313" key="3">
    <source>
        <dbReference type="EMBL" id="CEM60867.1"/>
    </source>
</evidence>
<dbReference type="CDD" id="cd10936">
    <property type="entry name" value="CE4_DAC2"/>
    <property type="match status" value="1"/>
</dbReference>
<keyword evidence="2" id="KW-0472">Membrane</keyword>